<accession>A0ABV4TXK4</accession>
<proteinExistence type="inferred from homology"/>
<keyword evidence="5" id="KW-1003">Cell membrane</keyword>
<reference evidence="11 12" key="1">
    <citation type="submission" date="2024-08" db="EMBL/GenBank/DDBJ databases">
        <title>Whole-genome sequencing of halo(alkali)philic microorganisms from hypersaline lakes.</title>
        <authorList>
            <person name="Sorokin D.Y."/>
            <person name="Merkel A.Y."/>
            <person name="Messina E."/>
            <person name="Yakimov M."/>
        </authorList>
    </citation>
    <scope>NUCLEOTIDE SEQUENCE [LARGE SCALE GENOMIC DNA]</scope>
    <source>
        <strain evidence="11 12">Cl-TMA</strain>
    </source>
</reference>
<organism evidence="11 12">
    <name type="scientific">Thiohalorhabdus methylotrophus</name>
    <dbReference type="NCBI Taxonomy" id="3242694"/>
    <lineage>
        <taxon>Bacteria</taxon>
        <taxon>Pseudomonadati</taxon>
        <taxon>Pseudomonadota</taxon>
        <taxon>Gammaproteobacteria</taxon>
        <taxon>Thiohalorhabdales</taxon>
        <taxon>Thiohalorhabdaceae</taxon>
        <taxon>Thiohalorhabdus</taxon>
    </lineage>
</organism>
<evidence type="ECO:0000256" key="8">
    <source>
        <dbReference type="ARBA" id="ARBA00022927"/>
    </source>
</evidence>
<evidence type="ECO:0000256" key="9">
    <source>
        <dbReference type="ARBA" id="ARBA00023136"/>
    </source>
</evidence>
<dbReference type="RefSeq" id="WP_373656843.1">
    <property type="nucleotide sequence ID" value="NZ_JBGUAW010000010.1"/>
</dbReference>
<comment type="similarity">
    <text evidence="2">Belongs to the GSP N family.</text>
</comment>
<sequence>MRLLIMGALVYVIALVVQLPASWAFHWARGTVPEAVTWQGVEGTIWHPRINRLAVALPGGIQVPTGPVGVDFQPSALLTGALGARFRAELLGGTVRGRLTGGPGGRWTMSEIQGRLSLSRLADIDPRFGMAGAQGTLLFAGENLAGRALPEKGQLRATLEGLQVGLLPTDGPVGEYALRAEVTGPGRIRGEVQTLEERALGIRGRFRADLRKRTYRFKGEGWVPSDAPQAVQDILPLLGPVRDGRVNIQRQGRLR</sequence>
<evidence type="ECO:0000313" key="12">
    <source>
        <dbReference type="Proteomes" id="UP001575181"/>
    </source>
</evidence>
<keyword evidence="12" id="KW-1185">Reference proteome</keyword>
<evidence type="ECO:0000256" key="4">
    <source>
        <dbReference type="ARBA" id="ARBA00022448"/>
    </source>
</evidence>
<dbReference type="EMBL" id="JBGUAW010000010">
    <property type="protein sequence ID" value="MFA9462057.1"/>
    <property type="molecule type" value="Genomic_DNA"/>
</dbReference>
<keyword evidence="9" id="KW-0472">Membrane</keyword>
<dbReference type="Pfam" id="PF01203">
    <property type="entry name" value="T2SSN"/>
    <property type="match status" value="1"/>
</dbReference>
<protein>
    <recommendedName>
        <fullName evidence="3">Type II secretion system protein N</fullName>
    </recommendedName>
    <alternativeName>
        <fullName evidence="10">General secretion pathway protein N</fullName>
    </alternativeName>
</protein>
<name>A0ABV4TXK4_9GAMM</name>
<keyword evidence="8" id="KW-0653">Protein transport</keyword>
<evidence type="ECO:0000256" key="1">
    <source>
        <dbReference type="ARBA" id="ARBA00004533"/>
    </source>
</evidence>
<evidence type="ECO:0000256" key="10">
    <source>
        <dbReference type="ARBA" id="ARBA00030772"/>
    </source>
</evidence>
<dbReference type="Proteomes" id="UP001575181">
    <property type="component" value="Unassembled WGS sequence"/>
</dbReference>
<gene>
    <name evidence="11" type="primary">gspN</name>
    <name evidence="11" type="ORF">ACERLL_14635</name>
</gene>
<evidence type="ECO:0000256" key="6">
    <source>
        <dbReference type="ARBA" id="ARBA00022519"/>
    </source>
</evidence>
<evidence type="ECO:0000256" key="2">
    <source>
        <dbReference type="ARBA" id="ARBA00007208"/>
    </source>
</evidence>
<dbReference type="InterPro" id="IPR022792">
    <property type="entry name" value="T2SS_protein-GspN"/>
</dbReference>
<evidence type="ECO:0000256" key="5">
    <source>
        <dbReference type="ARBA" id="ARBA00022475"/>
    </source>
</evidence>
<comment type="caution">
    <text evidence="11">The sequence shown here is derived from an EMBL/GenBank/DDBJ whole genome shotgun (WGS) entry which is preliminary data.</text>
</comment>
<keyword evidence="7" id="KW-0812">Transmembrane</keyword>
<evidence type="ECO:0000313" key="11">
    <source>
        <dbReference type="EMBL" id="MFA9462057.1"/>
    </source>
</evidence>
<keyword evidence="4" id="KW-0813">Transport</keyword>
<evidence type="ECO:0000256" key="7">
    <source>
        <dbReference type="ARBA" id="ARBA00022692"/>
    </source>
</evidence>
<comment type="subcellular location">
    <subcellularLocation>
        <location evidence="1">Cell inner membrane</location>
    </subcellularLocation>
</comment>
<keyword evidence="6" id="KW-0997">Cell inner membrane</keyword>
<evidence type="ECO:0000256" key="3">
    <source>
        <dbReference type="ARBA" id="ARBA00021563"/>
    </source>
</evidence>